<dbReference type="HAMAP" id="MF_00106">
    <property type="entry name" value="UxuA"/>
    <property type="match status" value="1"/>
</dbReference>
<dbReference type="Pfam" id="PF03786">
    <property type="entry name" value="UxuA"/>
    <property type="match status" value="1"/>
</dbReference>
<evidence type="ECO:0000256" key="10">
    <source>
        <dbReference type="ARBA" id="ARBA00023239"/>
    </source>
</evidence>
<evidence type="ECO:0000256" key="9">
    <source>
        <dbReference type="ARBA" id="ARBA00023211"/>
    </source>
</evidence>
<evidence type="ECO:0000256" key="7">
    <source>
        <dbReference type="ARBA" id="ARBA00012927"/>
    </source>
</evidence>
<evidence type="ECO:0000256" key="2">
    <source>
        <dbReference type="ARBA" id="ARBA00001936"/>
    </source>
</evidence>
<evidence type="ECO:0000256" key="3">
    <source>
        <dbReference type="ARBA" id="ARBA00001954"/>
    </source>
</evidence>
<dbReference type="GO" id="GO:0008198">
    <property type="term" value="F:ferrous iron binding"/>
    <property type="evidence" value="ECO:0007669"/>
    <property type="project" value="TreeGrafter"/>
</dbReference>
<organism evidence="11">
    <name type="scientific">bioreactor metagenome</name>
    <dbReference type="NCBI Taxonomy" id="1076179"/>
    <lineage>
        <taxon>unclassified sequences</taxon>
        <taxon>metagenomes</taxon>
        <taxon>ecological metagenomes</taxon>
    </lineage>
</organism>
<comment type="catalytic activity">
    <reaction evidence="1">
        <text>D-mannonate = 2-dehydro-3-deoxy-D-gluconate + H2O</text>
        <dbReference type="Rhea" id="RHEA:20097"/>
        <dbReference type="ChEBI" id="CHEBI:15377"/>
        <dbReference type="ChEBI" id="CHEBI:17767"/>
        <dbReference type="ChEBI" id="CHEBI:57990"/>
        <dbReference type="EC" id="4.2.1.8"/>
    </reaction>
</comment>
<dbReference type="Gene3D" id="3.20.20.150">
    <property type="entry name" value="Divalent-metal-dependent TIM barrel enzymes"/>
    <property type="match status" value="1"/>
</dbReference>
<dbReference type="GO" id="GO:0030145">
    <property type="term" value="F:manganese ion binding"/>
    <property type="evidence" value="ECO:0007669"/>
    <property type="project" value="TreeGrafter"/>
</dbReference>
<accession>A0A644Y913</accession>
<comment type="pathway">
    <text evidence="5">Carbohydrate metabolism; pentose and glucuronate interconversion.</text>
</comment>
<proteinExistence type="inferred from homology"/>
<dbReference type="InterPro" id="IPR004628">
    <property type="entry name" value="Man_deHydtase"/>
</dbReference>
<name>A0A644Y913_9ZZZZ</name>
<dbReference type="PANTHER" id="PTHR30387">
    <property type="entry name" value="MANNONATE DEHYDRATASE"/>
    <property type="match status" value="1"/>
</dbReference>
<comment type="cofactor">
    <cofactor evidence="2">
        <name>Mn(2+)</name>
        <dbReference type="ChEBI" id="CHEBI:29035"/>
    </cofactor>
</comment>
<evidence type="ECO:0000256" key="4">
    <source>
        <dbReference type="ARBA" id="ARBA00002713"/>
    </source>
</evidence>
<protein>
    <recommendedName>
        <fullName evidence="7">mannonate dehydratase</fullName>
        <ecNumber evidence="7">4.2.1.8</ecNumber>
    </recommendedName>
</protein>
<dbReference type="EMBL" id="VSSQ01004401">
    <property type="protein sequence ID" value="MPM25045.1"/>
    <property type="molecule type" value="Genomic_DNA"/>
</dbReference>
<sequence>MKFGMRWFGAQDDPIPLEYIRQVPNVTHVIGALFDVPVGEVWPMDKIIALRDQIEGVGLKFELVESVNIHDDIKIGGPKRDWAIDNYIATIKNLSAVGIKVFCYNFMPVFDWVRTQLRHRLPDGSYTMAYQDALVQGTAQETMERMNANNTGGHKLPGWEPERLVHLQELLEAYAPLGAEGLAENFKYFIQAIMPTCEQYDVKMAMHPDDPPKALFGLPRIATDAQDLRRIESFYDSPYNGFTLCTGSLGENRANDVPALIREFAGRDKVPFAQIRNIKFTSDVDFHESAHPSAYGSLDMYEIMLAFYQAGFDGYARSDHGRDIWGERGRPGYGLYDRALGTSYLSGLSEAITKANR</sequence>
<keyword evidence="10 11" id="KW-0456">Lyase</keyword>
<comment type="function">
    <text evidence="4">Catalyzes the dehydration of D-mannonate.</text>
</comment>
<keyword evidence="8" id="KW-0408">Iron</keyword>
<reference evidence="11" key="1">
    <citation type="submission" date="2019-08" db="EMBL/GenBank/DDBJ databases">
        <authorList>
            <person name="Kucharzyk K."/>
            <person name="Murdoch R.W."/>
            <person name="Higgins S."/>
            <person name="Loffler F."/>
        </authorList>
    </citation>
    <scope>NUCLEOTIDE SEQUENCE</scope>
</reference>
<dbReference type="SUPFAM" id="SSF51658">
    <property type="entry name" value="Xylose isomerase-like"/>
    <property type="match status" value="1"/>
</dbReference>
<keyword evidence="9" id="KW-0464">Manganese</keyword>
<comment type="similarity">
    <text evidence="6">Belongs to the mannonate dehydratase family.</text>
</comment>
<evidence type="ECO:0000256" key="5">
    <source>
        <dbReference type="ARBA" id="ARBA00004892"/>
    </source>
</evidence>
<dbReference type="InterPro" id="IPR036237">
    <property type="entry name" value="Xyl_isomerase-like_sf"/>
</dbReference>
<evidence type="ECO:0000256" key="8">
    <source>
        <dbReference type="ARBA" id="ARBA00023004"/>
    </source>
</evidence>
<dbReference type="EC" id="4.2.1.8" evidence="7"/>
<gene>
    <name evidence="11" type="primary">uxuA_4</name>
    <name evidence="11" type="ORF">SDC9_71534</name>
</gene>
<comment type="caution">
    <text evidence="11">The sequence shown here is derived from an EMBL/GenBank/DDBJ whole genome shotgun (WGS) entry which is preliminary data.</text>
</comment>
<dbReference type="GO" id="GO:0008927">
    <property type="term" value="F:mannonate dehydratase activity"/>
    <property type="evidence" value="ECO:0007669"/>
    <property type="project" value="UniProtKB-EC"/>
</dbReference>
<dbReference type="PANTHER" id="PTHR30387:SF2">
    <property type="entry name" value="MANNONATE DEHYDRATASE"/>
    <property type="match status" value="1"/>
</dbReference>
<dbReference type="NCBIfam" id="NF003027">
    <property type="entry name" value="PRK03906.1"/>
    <property type="match status" value="1"/>
</dbReference>
<dbReference type="GO" id="GO:0042840">
    <property type="term" value="P:D-glucuronate catabolic process"/>
    <property type="evidence" value="ECO:0007669"/>
    <property type="project" value="TreeGrafter"/>
</dbReference>
<evidence type="ECO:0000256" key="1">
    <source>
        <dbReference type="ARBA" id="ARBA00001794"/>
    </source>
</evidence>
<comment type="cofactor">
    <cofactor evidence="3">
        <name>Fe(2+)</name>
        <dbReference type="ChEBI" id="CHEBI:29033"/>
    </cofactor>
</comment>
<dbReference type="AlphaFoldDB" id="A0A644Y913"/>
<evidence type="ECO:0000313" key="11">
    <source>
        <dbReference type="EMBL" id="MPM25045.1"/>
    </source>
</evidence>
<dbReference type="PIRSF" id="PIRSF016049">
    <property type="entry name" value="Man_dehyd"/>
    <property type="match status" value="1"/>
</dbReference>
<evidence type="ECO:0000256" key="6">
    <source>
        <dbReference type="ARBA" id="ARBA00007389"/>
    </source>
</evidence>